<name>A0ABP6UL97_9FLAO</name>
<protein>
    <recommendedName>
        <fullName evidence="3">Lipocalin-like domain-containing protein</fullName>
    </recommendedName>
</protein>
<dbReference type="RefSeq" id="WP_344928099.1">
    <property type="nucleotide sequence ID" value="NZ_BAABCW010000010.1"/>
</dbReference>
<proteinExistence type="predicted"/>
<evidence type="ECO:0000313" key="2">
    <source>
        <dbReference type="Proteomes" id="UP001500459"/>
    </source>
</evidence>
<dbReference type="Proteomes" id="UP001500459">
    <property type="component" value="Unassembled WGS sequence"/>
</dbReference>
<dbReference type="EMBL" id="BAABCW010000010">
    <property type="protein sequence ID" value="GAA3511262.1"/>
    <property type="molecule type" value="Genomic_DNA"/>
</dbReference>
<comment type="caution">
    <text evidence="1">The sequence shown here is derived from an EMBL/GenBank/DDBJ whole genome shotgun (WGS) entry which is preliminary data.</text>
</comment>
<dbReference type="PROSITE" id="PS51257">
    <property type="entry name" value="PROKAR_LIPOPROTEIN"/>
    <property type="match status" value="1"/>
</dbReference>
<gene>
    <name evidence="1" type="ORF">GCM10022393_26290</name>
</gene>
<evidence type="ECO:0000313" key="1">
    <source>
        <dbReference type="EMBL" id="GAA3511262.1"/>
    </source>
</evidence>
<reference evidence="2" key="1">
    <citation type="journal article" date="2019" name="Int. J. Syst. Evol. Microbiol.">
        <title>The Global Catalogue of Microorganisms (GCM) 10K type strain sequencing project: providing services to taxonomists for standard genome sequencing and annotation.</title>
        <authorList>
            <consortium name="The Broad Institute Genomics Platform"/>
            <consortium name="The Broad Institute Genome Sequencing Center for Infectious Disease"/>
            <person name="Wu L."/>
            <person name="Ma J."/>
        </authorList>
    </citation>
    <scope>NUCLEOTIDE SEQUENCE [LARGE SCALE GENOMIC DNA]</scope>
    <source>
        <strain evidence="2">JCM 17106</strain>
    </source>
</reference>
<accession>A0ABP6UL97</accession>
<organism evidence="1 2">
    <name type="scientific">Aquimarina addita</name>
    <dbReference type="NCBI Taxonomy" id="870485"/>
    <lineage>
        <taxon>Bacteria</taxon>
        <taxon>Pseudomonadati</taxon>
        <taxon>Bacteroidota</taxon>
        <taxon>Flavobacteriia</taxon>
        <taxon>Flavobacteriales</taxon>
        <taxon>Flavobacteriaceae</taxon>
        <taxon>Aquimarina</taxon>
    </lineage>
</organism>
<keyword evidence="2" id="KW-1185">Reference proteome</keyword>
<evidence type="ECO:0008006" key="3">
    <source>
        <dbReference type="Google" id="ProtNLM"/>
    </source>
</evidence>
<sequence>MKYFIMLIAMAIIGCSNDDDTSGTPSGLEGEWNLVTISGGFIGVEENFEQGEVVWDFDESSNMVTITTNIEDTSIYSLKESGTYPYYISAPADAEELFIDDRSLGIFTLGSSFFTLDESAIDGFKHRFER</sequence>